<dbReference type="PANTHER" id="PTHR24305">
    <property type="entry name" value="CYTOCHROME P450"/>
    <property type="match status" value="1"/>
</dbReference>
<dbReference type="GO" id="GO:0016705">
    <property type="term" value="F:oxidoreductase activity, acting on paired donors, with incorporation or reduction of molecular oxygen"/>
    <property type="evidence" value="ECO:0007669"/>
    <property type="project" value="InterPro"/>
</dbReference>
<dbReference type="PRINTS" id="PR00465">
    <property type="entry name" value="EP450IV"/>
</dbReference>
<sequence length="521" mass="58518">MAFSVANSAYNAMSLIGQFITSPLTISVVAFSLVILLFEEIRSWYRLKHIPGPFSMAISKFPMARMAATGKQSIHLRELGDKYGPLFRVGPNEVLYGDISTFRMITAPRSPFYKPKWYEGTRFTETDNVVSLSNEEDHKIRRAKLAAGYAGKEGVGFEDGTNKHINSFINLIESKYISTPTDYRPMELAHKLMYLAIDVITELGFGQALGFLANDKDMHNYIEINDHVLPKTFFLYEFPLVQQLLKMWPFYKLAPSSKDGFGFGALMGLMTSIIDNRLKPDAEHGHDMLASELRNGLTRDEVLAEAFVKIIAGTDSSAMAIRMSVLYLLTNPTAFSSLRQEIDAQIAAGKISSPVNNNEANALPYLQAVIRETMRMYPPIANRNWKLVPKGGVTLHGYFIPEGTMVGVNLLYIMRNKEVFGVDADVWRPERWIEAAAEDEKLGGSGGRLRDMLNSVDACFSHGKYSCLGKSLALVEINKVLVELVRRYDFTIADPLTPFTMFEAGLFTANDFWVRITRRQS</sequence>
<dbReference type="GO" id="GO:0004497">
    <property type="term" value="F:monooxygenase activity"/>
    <property type="evidence" value="ECO:0007669"/>
    <property type="project" value="UniProtKB-KW"/>
</dbReference>
<evidence type="ECO:0000256" key="7">
    <source>
        <dbReference type="PIRSR" id="PIRSR602403-1"/>
    </source>
</evidence>
<evidence type="ECO:0000256" key="2">
    <source>
        <dbReference type="ARBA" id="ARBA00010617"/>
    </source>
</evidence>
<feature type="binding site" description="axial binding residue" evidence="7">
    <location>
        <position position="467"/>
    </location>
    <ligand>
        <name>heme</name>
        <dbReference type="ChEBI" id="CHEBI:30413"/>
    </ligand>
    <ligandPart>
        <name>Fe</name>
        <dbReference type="ChEBI" id="CHEBI:18248"/>
    </ligandPart>
</feature>
<protein>
    <submittedName>
        <fullName evidence="9">Cytochrome p450</fullName>
    </submittedName>
</protein>
<keyword evidence="8" id="KW-0812">Transmembrane</keyword>
<keyword evidence="6" id="KW-0560">Oxidoreductase</keyword>
<evidence type="ECO:0000256" key="6">
    <source>
        <dbReference type="ARBA" id="ARBA00023033"/>
    </source>
</evidence>
<dbReference type="Proteomes" id="UP001301769">
    <property type="component" value="Unassembled WGS sequence"/>
</dbReference>
<dbReference type="Pfam" id="PF00067">
    <property type="entry name" value="p450"/>
    <property type="match status" value="1"/>
</dbReference>
<dbReference type="GO" id="GO:0020037">
    <property type="term" value="F:heme binding"/>
    <property type="evidence" value="ECO:0007669"/>
    <property type="project" value="InterPro"/>
</dbReference>
<evidence type="ECO:0000313" key="9">
    <source>
        <dbReference type="EMBL" id="KAK4212663.1"/>
    </source>
</evidence>
<keyword evidence="3 7" id="KW-0349">Heme</keyword>
<accession>A0AAN7B6G8</accession>
<organism evidence="9 10">
    <name type="scientific">Rhypophila decipiens</name>
    <dbReference type="NCBI Taxonomy" id="261697"/>
    <lineage>
        <taxon>Eukaryota</taxon>
        <taxon>Fungi</taxon>
        <taxon>Dikarya</taxon>
        <taxon>Ascomycota</taxon>
        <taxon>Pezizomycotina</taxon>
        <taxon>Sordariomycetes</taxon>
        <taxon>Sordariomycetidae</taxon>
        <taxon>Sordariales</taxon>
        <taxon>Naviculisporaceae</taxon>
        <taxon>Rhypophila</taxon>
    </lineage>
</organism>
<keyword evidence="5 7" id="KW-0408">Iron</keyword>
<keyword evidence="4 7" id="KW-0479">Metal-binding</keyword>
<keyword evidence="8" id="KW-1133">Transmembrane helix</keyword>
<evidence type="ECO:0000256" key="3">
    <source>
        <dbReference type="ARBA" id="ARBA00022617"/>
    </source>
</evidence>
<comment type="caution">
    <text evidence="9">The sequence shown here is derived from an EMBL/GenBank/DDBJ whole genome shotgun (WGS) entry which is preliminary data.</text>
</comment>
<keyword evidence="10" id="KW-1185">Reference proteome</keyword>
<keyword evidence="8" id="KW-0472">Membrane</keyword>
<keyword evidence="6" id="KW-0503">Monooxygenase</keyword>
<dbReference type="AlphaFoldDB" id="A0AAN7B6G8"/>
<dbReference type="CDD" id="cd11060">
    <property type="entry name" value="CYP57A1-like"/>
    <property type="match status" value="1"/>
</dbReference>
<evidence type="ECO:0000313" key="10">
    <source>
        <dbReference type="Proteomes" id="UP001301769"/>
    </source>
</evidence>
<dbReference type="InterPro" id="IPR002403">
    <property type="entry name" value="Cyt_P450_E_grp-IV"/>
</dbReference>
<proteinExistence type="inferred from homology"/>
<evidence type="ECO:0000256" key="5">
    <source>
        <dbReference type="ARBA" id="ARBA00023004"/>
    </source>
</evidence>
<feature type="transmembrane region" description="Helical" evidence="8">
    <location>
        <begin position="15"/>
        <end position="38"/>
    </location>
</feature>
<gene>
    <name evidence="9" type="ORF">QBC37DRAFT_473696</name>
</gene>
<reference evidence="9" key="2">
    <citation type="submission" date="2023-05" db="EMBL/GenBank/DDBJ databases">
        <authorList>
            <consortium name="Lawrence Berkeley National Laboratory"/>
            <person name="Steindorff A."/>
            <person name="Hensen N."/>
            <person name="Bonometti L."/>
            <person name="Westerberg I."/>
            <person name="Brannstrom I.O."/>
            <person name="Guillou S."/>
            <person name="Cros-Aarteil S."/>
            <person name="Calhoun S."/>
            <person name="Haridas S."/>
            <person name="Kuo A."/>
            <person name="Mondo S."/>
            <person name="Pangilinan J."/>
            <person name="Riley R."/>
            <person name="Labutti K."/>
            <person name="Andreopoulos B."/>
            <person name="Lipzen A."/>
            <person name="Chen C."/>
            <person name="Yanf M."/>
            <person name="Daum C."/>
            <person name="Ng V."/>
            <person name="Clum A."/>
            <person name="Ohm R."/>
            <person name="Martin F."/>
            <person name="Silar P."/>
            <person name="Natvig D."/>
            <person name="Lalanne C."/>
            <person name="Gautier V."/>
            <person name="Ament-Velasquez S.L."/>
            <person name="Kruys A."/>
            <person name="Hutchinson M.I."/>
            <person name="Powell A.J."/>
            <person name="Barry K."/>
            <person name="Miller A.N."/>
            <person name="Grigoriev I.V."/>
            <person name="Debuchy R."/>
            <person name="Gladieux P."/>
            <person name="Thoren M.H."/>
            <person name="Johannesson H."/>
        </authorList>
    </citation>
    <scope>NUCLEOTIDE SEQUENCE</scope>
    <source>
        <strain evidence="9">PSN293</strain>
    </source>
</reference>
<reference evidence="9" key="1">
    <citation type="journal article" date="2023" name="Mol. Phylogenet. Evol.">
        <title>Genome-scale phylogeny and comparative genomics of the fungal order Sordariales.</title>
        <authorList>
            <person name="Hensen N."/>
            <person name="Bonometti L."/>
            <person name="Westerberg I."/>
            <person name="Brannstrom I.O."/>
            <person name="Guillou S."/>
            <person name="Cros-Aarteil S."/>
            <person name="Calhoun S."/>
            <person name="Haridas S."/>
            <person name="Kuo A."/>
            <person name="Mondo S."/>
            <person name="Pangilinan J."/>
            <person name="Riley R."/>
            <person name="LaButti K."/>
            <person name="Andreopoulos B."/>
            <person name="Lipzen A."/>
            <person name="Chen C."/>
            <person name="Yan M."/>
            <person name="Daum C."/>
            <person name="Ng V."/>
            <person name="Clum A."/>
            <person name="Steindorff A."/>
            <person name="Ohm R.A."/>
            <person name="Martin F."/>
            <person name="Silar P."/>
            <person name="Natvig D.O."/>
            <person name="Lalanne C."/>
            <person name="Gautier V."/>
            <person name="Ament-Velasquez S.L."/>
            <person name="Kruys A."/>
            <person name="Hutchinson M.I."/>
            <person name="Powell A.J."/>
            <person name="Barry K."/>
            <person name="Miller A.N."/>
            <person name="Grigoriev I.V."/>
            <person name="Debuchy R."/>
            <person name="Gladieux P."/>
            <person name="Hiltunen Thoren M."/>
            <person name="Johannesson H."/>
        </authorList>
    </citation>
    <scope>NUCLEOTIDE SEQUENCE</scope>
    <source>
        <strain evidence="9">PSN293</strain>
    </source>
</reference>
<dbReference type="EMBL" id="MU858123">
    <property type="protein sequence ID" value="KAK4212663.1"/>
    <property type="molecule type" value="Genomic_DNA"/>
</dbReference>
<comment type="cofactor">
    <cofactor evidence="1 7">
        <name>heme</name>
        <dbReference type="ChEBI" id="CHEBI:30413"/>
    </cofactor>
</comment>
<dbReference type="GO" id="GO:0005506">
    <property type="term" value="F:iron ion binding"/>
    <property type="evidence" value="ECO:0007669"/>
    <property type="project" value="InterPro"/>
</dbReference>
<evidence type="ECO:0000256" key="8">
    <source>
        <dbReference type="SAM" id="Phobius"/>
    </source>
</evidence>
<dbReference type="PRINTS" id="PR00385">
    <property type="entry name" value="P450"/>
</dbReference>
<dbReference type="InterPro" id="IPR001128">
    <property type="entry name" value="Cyt_P450"/>
</dbReference>
<evidence type="ECO:0000256" key="4">
    <source>
        <dbReference type="ARBA" id="ARBA00022723"/>
    </source>
</evidence>
<dbReference type="Gene3D" id="1.10.630.10">
    <property type="entry name" value="Cytochrome P450"/>
    <property type="match status" value="1"/>
</dbReference>
<dbReference type="PANTHER" id="PTHR24305:SF168">
    <property type="entry name" value="P450, PUTATIVE (EUROFUNG)-RELATED"/>
    <property type="match status" value="1"/>
</dbReference>
<dbReference type="InterPro" id="IPR036396">
    <property type="entry name" value="Cyt_P450_sf"/>
</dbReference>
<dbReference type="InterPro" id="IPR050121">
    <property type="entry name" value="Cytochrome_P450_monoxygenase"/>
</dbReference>
<dbReference type="SUPFAM" id="SSF48264">
    <property type="entry name" value="Cytochrome P450"/>
    <property type="match status" value="1"/>
</dbReference>
<evidence type="ECO:0000256" key="1">
    <source>
        <dbReference type="ARBA" id="ARBA00001971"/>
    </source>
</evidence>
<comment type="similarity">
    <text evidence="2">Belongs to the cytochrome P450 family.</text>
</comment>
<name>A0AAN7B6G8_9PEZI</name>